<evidence type="ECO:0000313" key="2">
    <source>
        <dbReference type="Proteomes" id="UP000235533"/>
    </source>
</evidence>
<protein>
    <submittedName>
        <fullName evidence="1">Uncharacterized protein</fullName>
    </submittedName>
</protein>
<sequence length="80" mass="8815">MGAIMSSLTKAIVLLRSRVRARRQGDAEQLKRLSGELNQCQPFVAQVQQALKMNTDGMTLSKVTPAWVKMRLGGEPCINS</sequence>
<comment type="caution">
    <text evidence="1">The sequence shown here is derived from an EMBL/GenBank/DDBJ whole genome shotgun (WGS) entry which is preliminary data.</text>
</comment>
<gene>
    <name evidence="1" type="ORF">BCT54_20655</name>
</gene>
<dbReference type="EMBL" id="MCZF01000066">
    <property type="protein sequence ID" value="PMM60452.1"/>
    <property type="molecule type" value="Genomic_DNA"/>
</dbReference>
<evidence type="ECO:0000313" key="1">
    <source>
        <dbReference type="EMBL" id="PMM60452.1"/>
    </source>
</evidence>
<name>A0A2N7JSR3_VIBSP</name>
<reference evidence="2" key="1">
    <citation type="submission" date="2016-07" db="EMBL/GenBank/DDBJ databases">
        <title>Nontailed viruses are major unrecognized killers of bacteria in the ocean.</title>
        <authorList>
            <person name="Kauffman K."/>
            <person name="Hussain F."/>
            <person name="Yang J."/>
            <person name="Arevalo P."/>
            <person name="Brown J."/>
            <person name="Cutler M."/>
            <person name="Kelly L."/>
            <person name="Polz M.F."/>
        </authorList>
    </citation>
    <scope>NUCLEOTIDE SEQUENCE [LARGE SCALE GENOMIC DNA]</scope>
    <source>
        <strain evidence="2">10N.261.48.B5</strain>
    </source>
</reference>
<dbReference type="Proteomes" id="UP000235533">
    <property type="component" value="Unassembled WGS sequence"/>
</dbReference>
<accession>A0A2N7JSR3</accession>
<organism evidence="1 2">
    <name type="scientific">Vibrio splendidus</name>
    <dbReference type="NCBI Taxonomy" id="29497"/>
    <lineage>
        <taxon>Bacteria</taxon>
        <taxon>Pseudomonadati</taxon>
        <taxon>Pseudomonadota</taxon>
        <taxon>Gammaproteobacteria</taxon>
        <taxon>Vibrionales</taxon>
        <taxon>Vibrionaceae</taxon>
        <taxon>Vibrio</taxon>
    </lineage>
</organism>
<proteinExistence type="predicted"/>
<dbReference type="AlphaFoldDB" id="A0A2N7JSR3"/>